<feature type="non-terminal residue" evidence="2">
    <location>
        <position position="1"/>
    </location>
</feature>
<dbReference type="EMBL" id="JAMKFB020000009">
    <property type="protein sequence ID" value="KAL0183582.1"/>
    <property type="molecule type" value="Genomic_DNA"/>
</dbReference>
<feature type="region of interest" description="Disordered" evidence="1">
    <location>
        <begin position="1"/>
        <end position="49"/>
    </location>
</feature>
<dbReference type="Proteomes" id="UP001529510">
    <property type="component" value="Unassembled WGS sequence"/>
</dbReference>
<proteinExistence type="predicted"/>
<keyword evidence="3" id="KW-1185">Reference proteome</keyword>
<feature type="compositionally biased region" description="Polar residues" evidence="1">
    <location>
        <begin position="1"/>
        <end position="12"/>
    </location>
</feature>
<feature type="non-terminal residue" evidence="2">
    <location>
        <position position="63"/>
    </location>
</feature>
<organism evidence="2 3">
    <name type="scientific">Cirrhinus mrigala</name>
    <name type="common">Mrigala</name>
    <dbReference type="NCBI Taxonomy" id="683832"/>
    <lineage>
        <taxon>Eukaryota</taxon>
        <taxon>Metazoa</taxon>
        <taxon>Chordata</taxon>
        <taxon>Craniata</taxon>
        <taxon>Vertebrata</taxon>
        <taxon>Euteleostomi</taxon>
        <taxon>Actinopterygii</taxon>
        <taxon>Neopterygii</taxon>
        <taxon>Teleostei</taxon>
        <taxon>Ostariophysi</taxon>
        <taxon>Cypriniformes</taxon>
        <taxon>Cyprinidae</taxon>
        <taxon>Labeoninae</taxon>
        <taxon>Labeonini</taxon>
        <taxon>Cirrhinus</taxon>
    </lineage>
</organism>
<evidence type="ECO:0000313" key="3">
    <source>
        <dbReference type="Proteomes" id="UP001529510"/>
    </source>
</evidence>
<evidence type="ECO:0000256" key="1">
    <source>
        <dbReference type="SAM" id="MobiDB-lite"/>
    </source>
</evidence>
<dbReference type="AlphaFoldDB" id="A0ABD0QCF7"/>
<accession>A0ABD0QCF7</accession>
<reference evidence="2 3" key="1">
    <citation type="submission" date="2024-05" db="EMBL/GenBank/DDBJ databases">
        <title>Genome sequencing and assembly of Indian major carp, Cirrhinus mrigala (Hamilton, 1822).</title>
        <authorList>
            <person name="Mohindra V."/>
            <person name="Chowdhury L.M."/>
            <person name="Lal K."/>
            <person name="Jena J.K."/>
        </authorList>
    </citation>
    <scope>NUCLEOTIDE SEQUENCE [LARGE SCALE GENOMIC DNA]</scope>
    <source>
        <strain evidence="2">CM1030</strain>
        <tissue evidence="2">Blood</tissue>
    </source>
</reference>
<protein>
    <submittedName>
        <fullName evidence="2">Uncharacterized protein</fullName>
    </submittedName>
</protein>
<feature type="compositionally biased region" description="Polar residues" evidence="1">
    <location>
        <begin position="35"/>
        <end position="44"/>
    </location>
</feature>
<evidence type="ECO:0000313" key="2">
    <source>
        <dbReference type="EMBL" id="KAL0183582.1"/>
    </source>
</evidence>
<comment type="caution">
    <text evidence="2">The sequence shown here is derived from an EMBL/GenBank/DDBJ whole genome shotgun (WGS) entry which is preliminary data.</text>
</comment>
<name>A0ABD0QCF7_CIRMR</name>
<gene>
    <name evidence="2" type="ORF">M9458_019278</name>
</gene>
<sequence length="63" mass="7393">TPTQMQINSWKRPSSWPRRASVTLRRSIRQRDTWRSGSRTSSGELNKENYCWTCPSPSTHTLK</sequence>